<gene>
    <name evidence="1" type="ORF">L2E82_09018</name>
</gene>
<dbReference type="Proteomes" id="UP001055811">
    <property type="component" value="Linkage Group LG02"/>
</dbReference>
<evidence type="ECO:0000313" key="2">
    <source>
        <dbReference type="Proteomes" id="UP001055811"/>
    </source>
</evidence>
<reference evidence="2" key="1">
    <citation type="journal article" date="2022" name="Mol. Ecol. Resour.">
        <title>The genomes of chicory, endive, great burdock and yacon provide insights into Asteraceae palaeo-polyploidization history and plant inulin production.</title>
        <authorList>
            <person name="Fan W."/>
            <person name="Wang S."/>
            <person name="Wang H."/>
            <person name="Wang A."/>
            <person name="Jiang F."/>
            <person name="Liu H."/>
            <person name="Zhao H."/>
            <person name="Xu D."/>
            <person name="Zhang Y."/>
        </authorList>
    </citation>
    <scope>NUCLEOTIDE SEQUENCE [LARGE SCALE GENOMIC DNA]</scope>
    <source>
        <strain evidence="2">cv. Punajuju</strain>
    </source>
</reference>
<reference evidence="1 2" key="2">
    <citation type="journal article" date="2022" name="Mol. Ecol. Resour.">
        <title>The genomes of chicory, endive, great burdock and yacon provide insights into Asteraceae paleo-polyploidization history and plant inulin production.</title>
        <authorList>
            <person name="Fan W."/>
            <person name="Wang S."/>
            <person name="Wang H."/>
            <person name="Wang A."/>
            <person name="Jiang F."/>
            <person name="Liu H."/>
            <person name="Zhao H."/>
            <person name="Xu D."/>
            <person name="Zhang Y."/>
        </authorList>
    </citation>
    <scope>NUCLEOTIDE SEQUENCE [LARGE SCALE GENOMIC DNA]</scope>
    <source>
        <strain evidence="2">cv. Punajuju</strain>
        <tissue evidence="1">Leaves</tissue>
    </source>
</reference>
<sequence>MLTLPPCSLPSAEGTRFRFGFDPKTNDYKVVKLNLFKSHYILPQVEFMEMVCIRLSRSYWLVILIGFRLSSLVKLSQHPNFKMVSSIPMAAAVMSIWYYVLQFIFP</sequence>
<keyword evidence="2" id="KW-1185">Reference proteome</keyword>
<dbReference type="EMBL" id="CM042010">
    <property type="protein sequence ID" value="KAI3779328.1"/>
    <property type="molecule type" value="Genomic_DNA"/>
</dbReference>
<proteinExistence type="predicted"/>
<comment type="caution">
    <text evidence="1">The sequence shown here is derived from an EMBL/GenBank/DDBJ whole genome shotgun (WGS) entry which is preliminary data.</text>
</comment>
<organism evidence="1 2">
    <name type="scientific">Cichorium intybus</name>
    <name type="common">Chicory</name>
    <dbReference type="NCBI Taxonomy" id="13427"/>
    <lineage>
        <taxon>Eukaryota</taxon>
        <taxon>Viridiplantae</taxon>
        <taxon>Streptophyta</taxon>
        <taxon>Embryophyta</taxon>
        <taxon>Tracheophyta</taxon>
        <taxon>Spermatophyta</taxon>
        <taxon>Magnoliopsida</taxon>
        <taxon>eudicotyledons</taxon>
        <taxon>Gunneridae</taxon>
        <taxon>Pentapetalae</taxon>
        <taxon>asterids</taxon>
        <taxon>campanulids</taxon>
        <taxon>Asterales</taxon>
        <taxon>Asteraceae</taxon>
        <taxon>Cichorioideae</taxon>
        <taxon>Cichorieae</taxon>
        <taxon>Cichoriinae</taxon>
        <taxon>Cichorium</taxon>
    </lineage>
</organism>
<evidence type="ECO:0000313" key="1">
    <source>
        <dbReference type="EMBL" id="KAI3779328.1"/>
    </source>
</evidence>
<name>A0ACB9G8D3_CICIN</name>
<accession>A0ACB9G8D3</accession>
<protein>
    <submittedName>
        <fullName evidence="1">Uncharacterized protein</fullName>
    </submittedName>
</protein>